<dbReference type="HOGENOM" id="CLU_038628_6_0_1"/>
<sequence length="204" mass="22769">TLVNNSYRIINLLYTLYSLAPRDCMDVFLSGGTVSKIYDVDPDGSGLVMPVLCDQDIEGGGWTVLQKRTSGGGEDFFKLWTDYVSGFGSYDVEFWIGLDRMHRLTASRRNMKLRIELIREDGAKAYSEYTGFWIASNADNYKLNLVFEGGTAGDSLTMHHNGKPFSAKDKDNDNCAYCSCAERFTGAWWFDGTGDECMSSDLNG</sequence>
<dbReference type="InterPro" id="IPR014716">
    <property type="entry name" value="Fibrinogen_a/b/g_C_1"/>
</dbReference>
<proteinExistence type="predicted"/>
<dbReference type="PhylomeDB" id="A7RQ48"/>
<dbReference type="InterPro" id="IPR002181">
    <property type="entry name" value="Fibrinogen_a/b/g_C_dom"/>
</dbReference>
<dbReference type="PANTHER" id="PTHR19143:SF444">
    <property type="entry name" value="PROTEIN SCABROUS"/>
    <property type="match status" value="1"/>
</dbReference>
<evidence type="ECO:0000313" key="3">
    <source>
        <dbReference type="Proteomes" id="UP000001593"/>
    </source>
</evidence>
<dbReference type="Gene3D" id="3.90.215.10">
    <property type="entry name" value="Gamma Fibrinogen, chain A, domain 1"/>
    <property type="match status" value="1"/>
</dbReference>
<dbReference type="InParanoid" id="A7RQ48"/>
<dbReference type="GO" id="GO:0005615">
    <property type="term" value="C:extracellular space"/>
    <property type="evidence" value="ECO:0000318"/>
    <property type="project" value="GO_Central"/>
</dbReference>
<dbReference type="InterPro" id="IPR036056">
    <property type="entry name" value="Fibrinogen-like_C"/>
</dbReference>
<dbReference type="InterPro" id="IPR050373">
    <property type="entry name" value="Fibrinogen_C-term_domain"/>
</dbReference>
<feature type="non-terminal residue" evidence="2">
    <location>
        <position position="204"/>
    </location>
</feature>
<gene>
    <name evidence="2" type="ORF">NEMVEDRAFT_v1g89364</name>
</gene>
<feature type="domain" description="Fibrinogen C-terminal" evidence="1">
    <location>
        <begin position="15"/>
        <end position="204"/>
    </location>
</feature>
<dbReference type="Proteomes" id="UP000001593">
    <property type="component" value="Unassembled WGS sequence"/>
</dbReference>
<accession>A7RQ48</accession>
<dbReference type="SUPFAM" id="SSF56496">
    <property type="entry name" value="Fibrinogen C-terminal domain-like"/>
    <property type="match status" value="1"/>
</dbReference>
<dbReference type="KEGG" id="nve:5518612"/>
<dbReference type="eggNOG" id="KOG2579">
    <property type="taxonomic scope" value="Eukaryota"/>
</dbReference>
<evidence type="ECO:0000313" key="2">
    <source>
        <dbReference type="EMBL" id="EDO46497.1"/>
    </source>
</evidence>
<dbReference type="EMBL" id="DS469527">
    <property type="protein sequence ID" value="EDO46497.1"/>
    <property type="molecule type" value="Genomic_DNA"/>
</dbReference>
<evidence type="ECO:0000259" key="1">
    <source>
        <dbReference type="PROSITE" id="PS51406"/>
    </source>
</evidence>
<name>A7RQ48_NEMVE</name>
<keyword evidence="3" id="KW-1185">Reference proteome</keyword>
<dbReference type="OMA" id="VNCANDR"/>
<dbReference type="STRING" id="45351.A7RQ48"/>
<organism evidence="2 3">
    <name type="scientific">Nematostella vectensis</name>
    <name type="common">Starlet sea anemone</name>
    <dbReference type="NCBI Taxonomy" id="45351"/>
    <lineage>
        <taxon>Eukaryota</taxon>
        <taxon>Metazoa</taxon>
        <taxon>Cnidaria</taxon>
        <taxon>Anthozoa</taxon>
        <taxon>Hexacorallia</taxon>
        <taxon>Actiniaria</taxon>
        <taxon>Edwardsiidae</taxon>
        <taxon>Nematostella</taxon>
    </lineage>
</organism>
<dbReference type="SMART" id="SM00186">
    <property type="entry name" value="FBG"/>
    <property type="match status" value="1"/>
</dbReference>
<reference evidence="2 3" key="1">
    <citation type="journal article" date="2007" name="Science">
        <title>Sea anemone genome reveals ancestral eumetazoan gene repertoire and genomic organization.</title>
        <authorList>
            <person name="Putnam N.H."/>
            <person name="Srivastava M."/>
            <person name="Hellsten U."/>
            <person name="Dirks B."/>
            <person name="Chapman J."/>
            <person name="Salamov A."/>
            <person name="Terry A."/>
            <person name="Shapiro H."/>
            <person name="Lindquist E."/>
            <person name="Kapitonov V.V."/>
            <person name="Jurka J."/>
            <person name="Genikhovich G."/>
            <person name="Grigoriev I.V."/>
            <person name="Lucas S.M."/>
            <person name="Steele R.E."/>
            <person name="Finnerty J.R."/>
            <person name="Technau U."/>
            <person name="Martindale M.Q."/>
            <person name="Rokhsar D.S."/>
        </authorList>
    </citation>
    <scope>NUCLEOTIDE SEQUENCE [LARGE SCALE GENOMIC DNA]</scope>
    <source>
        <strain evidence="3">CH2 X CH6</strain>
    </source>
</reference>
<dbReference type="OrthoDB" id="6145874at2759"/>
<dbReference type="PANTHER" id="PTHR19143">
    <property type="entry name" value="FIBRINOGEN/TENASCIN/ANGIOPOEITIN"/>
    <property type="match status" value="1"/>
</dbReference>
<feature type="non-terminal residue" evidence="2">
    <location>
        <position position="1"/>
    </location>
</feature>
<protein>
    <recommendedName>
        <fullName evidence="1">Fibrinogen C-terminal domain-containing protein</fullName>
    </recommendedName>
</protein>
<dbReference type="PROSITE" id="PS51406">
    <property type="entry name" value="FIBRINOGEN_C_2"/>
    <property type="match status" value="1"/>
</dbReference>
<dbReference type="CDD" id="cd00087">
    <property type="entry name" value="FReD"/>
    <property type="match status" value="1"/>
</dbReference>
<dbReference type="Pfam" id="PF00147">
    <property type="entry name" value="Fibrinogen_C"/>
    <property type="match status" value="1"/>
</dbReference>
<dbReference type="AlphaFoldDB" id="A7RQ48"/>